<dbReference type="eggNOG" id="ENOG502S5VR">
    <property type="taxonomic scope" value="Eukaryota"/>
</dbReference>
<dbReference type="KEGG" id="lpan:LPMP_203580"/>
<dbReference type="VEuPathDB" id="TriTrypDB:LPAL13_200042100"/>
<proteinExistence type="predicted"/>
<dbReference type="OrthoDB" id="272395at2759"/>
<dbReference type="RefSeq" id="XP_010698560.1">
    <property type="nucleotide sequence ID" value="XM_010700258.1"/>
</dbReference>
<dbReference type="Proteomes" id="UP000063063">
    <property type="component" value="Chromosome 20"/>
</dbReference>
<evidence type="ECO:0000313" key="1">
    <source>
        <dbReference type="EMBL" id="AIN97853.1"/>
    </source>
</evidence>
<organism evidence="1 2">
    <name type="scientific">Leishmania panamensis</name>
    <dbReference type="NCBI Taxonomy" id="5679"/>
    <lineage>
        <taxon>Eukaryota</taxon>
        <taxon>Discoba</taxon>
        <taxon>Euglenozoa</taxon>
        <taxon>Kinetoplastea</taxon>
        <taxon>Metakinetoplastina</taxon>
        <taxon>Trypanosomatida</taxon>
        <taxon>Trypanosomatidae</taxon>
        <taxon>Leishmaniinae</taxon>
        <taxon>Leishmania</taxon>
        <taxon>Leishmania guyanensis species complex</taxon>
    </lineage>
</organism>
<protein>
    <submittedName>
        <fullName evidence="1">Uncharacterized protein</fullName>
    </submittedName>
</protein>
<dbReference type="VEuPathDB" id="TriTrypDB:LPMP_203580"/>
<keyword evidence="2" id="KW-1185">Reference proteome</keyword>
<accession>A0A088RPG4</accession>
<evidence type="ECO:0000313" key="2">
    <source>
        <dbReference type="Proteomes" id="UP000063063"/>
    </source>
</evidence>
<gene>
    <name evidence="1" type="ORF">LPMP_203580</name>
</gene>
<name>A0A088RPG4_LEIPA</name>
<dbReference type="AlphaFoldDB" id="A0A088RPG4"/>
<sequence length="271" mass="30176">MLRLSANPYEESLSIPELFVRYLKASSWTDQLAIVHANPLLFTDDIVAALRDARVQIDKTAREVKEACRVIDAVSGTLEYTDTQIELQRSESKALLDDDTLLKKFATSLASLLEARETAGLAVLPSAPCLSTAGHVSRSPGTLQQNSPEMWFRQPSLVFSVLAFLPAEEIFMAVENVCRAWQGWLFMPDMSRFFWVGCVQREFPQQLQVLLQTVGDDLYQCDWRSLAMLCVTEVEQTREKWEEADEASGGGCVLPLLPQQRVPACSGDGAA</sequence>
<reference evidence="1 2" key="1">
    <citation type="journal article" date="2015" name="Sci. Rep.">
        <title>The genome of Leishmania panamensis: insights into genomics of the L. (Viannia) subgenus.</title>
        <authorList>
            <person name="Llanes A."/>
            <person name="Restrepo C.M."/>
            <person name="Vecchio G.D."/>
            <person name="Anguizola F.J."/>
            <person name="Lleonart R."/>
        </authorList>
    </citation>
    <scope>NUCLEOTIDE SEQUENCE [LARGE SCALE GENOMIC DNA]</scope>
    <source>
        <strain evidence="1 2">MHOM/PA/94/PSC-1</strain>
    </source>
</reference>
<dbReference type="EMBL" id="CP009389">
    <property type="protein sequence ID" value="AIN97853.1"/>
    <property type="molecule type" value="Genomic_DNA"/>
</dbReference>
<dbReference type="GeneID" id="22574569"/>